<feature type="coiled-coil region" evidence="1">
    <location>
        <begin position="119"/>
        <end position="146"/>
    </location>
</feature>
<gene>
    <name evidence="2" type="ORF">S01H4_40063</name>
</gene>
<comment type="caution">
    <text evidence="2">The sequence shown here is derived from an EMBL/GenBank/DDBJ whole genome shotgun (WGS) entry which is preliminary data.</text>
</comment>
<keyword evidence="1" id="KW-0175">Coiled coil</keyword>
<evidence type="ECO:0000256" key="1">
    <source>
        <dbReference type="SAM" id="Coils"/>
    </source>
</evidence>
<proteinExistence type="predicted"/>
<sequence length="236" mass="27593">MIIISRDFKIPVLKFLKLGTNVENYSWGDARASNIYYLAEWKKIQDLGFSGRGEMELAKSLGVSSKVELDKWKSLGFRSKEEWEIAEDLGFKTKKEMILAVELECFDRECVIDKISSELMKYQKHIRKFSSEIQKAKKRIRQIREVKHINEYKKKLKGHFDESVAIYSALEKYSKVSSEELEDEITKTTENLKKLDEKYNSLIQELKEKRTYLSNMKKVTKTVELLNPGTQTTIKG</sequence>
<protein>
    <submittedName>
        <fullName evidence="2">Uncharacterized protein</fullName>
    </submittedName>
</protein>
<feature type="coiled-coil region" evidence="1">
    <location>
        <begin position="178"/>
        <end position="212"/>
    </location>
</feature>
<dbReference type="AlphaFoldDB" id="X1C953"/>
<name>X1C953_9ZZZZ</name>
<reference evidence="2" key="1">
    <citation type="journal article" date="2014" name="Front. Microbiol.">
        <title>High frequency of phylogenetically diverse reductive dehalogenase-homologous genes in deep subseafloor sedimentary metagenomes.</title>
        <authorList>
            <person name="Kawai M."/>
            <person name="Futagami T."/>
            <person name="Toyoda A."/>
            <person name="Takaki Y."/>
            <person name="Nishi S."/>
            <person name="Hori S."/>
            <person name="Arai W."/>
            <person name="Tsubouchi T."/>
            <person name="Morono Y."/>
            <person name="Uchiyama I."/>
            <person name="Ito T."/>
            <person name="Fujiyama A."/>
            <person name="Inagaki F."/>
            <person name="Takami H."/>
        </authorList>
    </citation>
    <scope>NUCLEOTIDE SEQUENCE</scope>
    <source>
        <strain evidence="2">Expedition CK06-06</strain>
    </source>
</reference>
<dbReference type="EMBL" id="BART01021779">
    <property type="protein sequence ID" value="GAH03922.1"/>
    <property type="molecule type" value="Genomic_DNA"/>
</dbReference>
<accession>X1C953</accession>
<evidence type="ECO:0000313" key="2">
    <source>
        <dbReference type="EMBL" id="GAH03922.1"/>
    </source>
</evidence>
<organism evidence="2">
    <name type="scientific">marine sediment metagenome</name>
    <dbReference type="NCBI Taxonomy" id="412755"/>
    <lineage>
        <taxon>unclassified sequences</taxon>
        <taxon>metagenomes</taxon>
        <taxon>ecological metagenomes</taxon>
    </lineage>
</organism>
<feature type="non-terminal residue" evidence="2">
    <location>
        <position position="236"/>
    </location>
</feature>